<dbReference type="InterPro" id="IPR006523">
    <property type="entry name" value="RinA"/>
</dbReference>
<dbReference type="Pfam" id="PF05263">
    <property type="entry name" value="DUF722"/>
    <property type="match status" value="1"/>
</dbReference>
<name>A0AAW5TPZ5_9LACT</name>
<proteinExistence type="predicted"/>
<protein>
    <submittedName>
        <fullName evidence="1">RinA family phage transcriptional activator</fullName>
    </submittedName>
</protein>
<dbReference type="InterPro" id="IPR013324">
    <property type="entry name" value="RNA_pol_sigma_r3/r4-like"/>
</dbReference>
<organism evidence="1 2">
    <name type="scientific">Lactococcus lactis</name>
    <dbReference type="NCBI Taxonomy" id="1358"/>
    <lineage>
        <taxon>Bacteria</taxon>
        <taxon>Bacillati</taxon>
        <taxon>Bacillota</taxon>
        <taxon>Bacilli</taxon>
        <taxon>Lactobacillales</taxon>
        <taxon>Streptococcaceae</taxon>
        <taxon>Lactococcus</taxon>
    </lineage>
</organism>
<dbReference type="AlphaFoldDB" id="A0AAW5TPZ5"/>
<evidence type="ECO:0000313" key="2">
    <source>
        <dbReference type="Proteomes" id="UP001207687"/>
    </source>
</evidence>
<accession>A0AAW5TPZ5</accession>
<evidence type="ECO:0000313" key="1">
    <source>
        <dbReference type="EMBL" id="MCW2281452.1"/>
    </source>
</evidence>
<reference evidence="1" key="1">
    <citation type="submission" date="2023-08" db="EMBL/GenBank/DDBJ databases">
        <title>Genomic analyses of the natural microbiome of Caenorhabditis elegans.</title>
        <authorList>
            <person name="Samuel B."/>
        </authorList>
    </citation>
    <scope>NUCLEOTIDE SEQUENCE</scope>
    <source>
        <strain evidence="1">BIGb0220</strain>
    </source>
</reference>
<dbReference type="NCBIfam" id="TIGR01636">
    <property type="entry name" value="phage_rinA"/>
    <property type="match status" value="1"/>
</dbReference>
<dbReference type="SUPFAM" id="SSF88659">
    <property type="entry name" value="Sigma3 and sigma4 domains of RNA polymerase sigma factors"/>
    <property type="match status" value="1"/>
</dbReference>
<dbReference type="InterPro" id="IPR007927">
    <property type="entry name" value="DUF722"/>
</dbReference>
<gene>
    <name evidence="1" type="ORF">M2256_001974</name>
</gene>
<dbReference type="EMBL" id="JAOQNN010000002">
    <property type="protein sequence ID" value="MCW2281452.1"/>
    <property type="molecule type" value="Genomic_DNA"/>
</dbReference>
<dbReference type="RefSeq" id="WP_264653998.1">
    <property type="nucleotide sequence ID" value="NZ_JAOQNN010000002.1"/>
</dbReference>
<dbReference type="Proteomes" id="UP001207687">
    <property type="component" value="Unassembled WGS sequence"/>
</dbReference>
<dbReference type="InterPro" id="IPR036388">
    <property type="entry name" value="WH-like_DNA-bd_sf"/>
</dbReference>
<comment type="caution">
    <text evidence="1">The sequence shown here is derived from an EMBL/GenBank/DDBJ whole genome shotgun (WGS) entry which is preliminary data.</text>
</comment>
<dbReference type="Gene3D" id="1.10.10.10">
    <property type="entry name" value="Winged helix-like DNA-binding domain superfamily/Winged helix DNA-binding domain"/>
    <property type="match status" value="1"/>
</dbReference>
<sequence>MADRLDMLLNDYMTGMLQVKINSRERWITREKHEERVGGSGTSSNTSPQERRLLIIESDTQLQKMIDQKQTLDELMNTVSQEIKTIIELRFREKKQWWQIATRLYIDERTARRKYDNLKELLRNSLWTELIG</sequence>